<comment type="similarity">
    <text evidence="10">Belongs to the GTP-binding elongation factor family. LepA subfamily.</text>
</comment>
<dbReference type="SUPFAM" id="SSF50447">
    <property type="entry name" value="Translation proteins"/>
    <property type="match status" value="1"/>
</dbReference>
<feature type="binding site" evidence="12">
    <location>
        <begin position="19"/>
        <end position="24"/>
    </location>
    <ligand>
        <name>GTP</name>
        <dbReference type="ChEBI" id="CHEBI:37565"/>
    </ligand>
</feature>
<dbReference type="Gene3D" id="3.30.70.2570">
    <property type="entry name" value="Elongation factor 4, C-terminal domain"/>
    <property type="match status" value="1"/>
</dbReference>
<dbReference type="InterPro" id="IPR006297">
    <property type="entry name" value="EF-4"/>
</dbReference>
<keyword evidence="5 12" id="KW-0648">Protein biosynthesis</keyword>
<keyword evidence="6 12" id="KW-0342">GTP-binding</keyword>
<dbReference type="Gene3D" id="2.40.30.10">
    <property type="entry name" value="Translation factors"/>
    <property type="match status" value="1"/>
</dbReference>
<protein>
    <recommendedName>
        <fullName evidence="11 12">Elongation factor 4</fullName>
        <shortName evidence="12">EF-4</shortName>
        <ecNumber evidence="11 12">3.6.5.n1</ecNumber>
    </recommendedName>
    <alternativeName>
        <fullName evidence="12">Ribosomal back-translocase LepA</fullName>
    </alternativeName>
</protein>
<dbReference type="InterPro" id="IPR031157">
    <property type="entry name" value="G_TR_CS"/>
</dbReference>
<dbReference type="Gene3D" id="3.40.50.300">
    <property type="entry name" value="P-loop containing nucleotide triphosphate hydrolases"/>
    <property type="match status" value="1"/>
</dbReference>
<dbReference type="GO" id="GO:0043022">
    <property type="term" value="F:ribosome binding"/>
    <property type="evidence" value="ECO:0007669"/>
    <property type="project" value="UniProtKB-UniRule"/>
</dbReference>
<evidence type="ECO:0000256" key="8">
    <source>
        <dbReference type="ARBA" id="ARBA00050293"/>
    </source>
</evidence>
<comment type="catalytic activity">
    <reaction evidence="8 12">
        <text>GTP + H2O = GDP + phosphate + H(+)</text>
        <dbReference type="Rhea" id="RHEA:19669"/>
        <dbReference type="ChEBI" id="CHEBI:15377"/>
        <dbReference type="ChEBI" id="CHEBI:15378"/>
        <dbReference type="ChEBI" id="CHEBI:37565"/>
        <dbReference type="ChEBI" id="CHEBI:43474"/>
        <dbReference type="ChEBI" id="CHEBI:58189"/>
        <dbReference type="EC" id="3.6.5.n1"/>
    </reaction>
</comment>
<evidence type="ECO:0000256" key="10">
    <source>
        <dbReference type="ARBA" id="ARBA00061052"/>
    </source>
</evidence>
<dbReference type="PRINTS" id="PR00315">
    <property type="entry name" value="ELONGATNFCT"/>
</dbReference>
<dbReference type="CDD" id="cd01890">
    <property type="entry name" value="LepA"/>
    <property type="match status" value="1"/>
</dbReference>
<dbReference type="InterPro" id="IPR035654">
    <property type="entry name" value="LepA_IV"/>
</dbReference>
<sequence>MGTNYASYIRNFAIIAHIDHGKSTLADRLLSETGTIALRDMKDRVLDTLELEQERGITIKLQTARMSYEYSGDNDSYVSKDPYILNLIDTPGHVDFSYEVSRSIASCEAAILLVDATQGIQAQTLTTVYKALEYDLEIIPAINKVDLPSAQVEKVTDELINTFGFSKEEIILTSGKSGIGVSELLNAIIERCPAPTVGVESKQELDSKPPRMMIYDSFYHEHKGVVVLVKMVDGKITEQDNLFSIGSGEKVEPIEIGYMRPIMEKQKELLAGEVGYIATGLKDIKLIHVGDTLTTEKYRKGNIEQLPGYQPPKAMVYASLFPVEANDFEEFSQSLEKLALNDAALSYQREHSLALGSGYLCGFLGLLHLEITQERLEKEFDIDLISTSPTVDYKVWLTTKDMSKVPMLSVAQQNEDDSFNVRTAGEFPDPTLIEKVEEPWVRLEVLTPDEYIGNIMELCQNHRGEYKRMEYISSEAVIEGKKHVILKYEIPTAEIITTFFDTLKSATQGYATMDYEFIGYREADIVKVGVLVNSEDAGALSFLTHRDKAERRGRDLVKKLKELIPRQQFKVPIQAAIGGKVIARETIQAYRKDVTAKLYGGDVTRKKKLLEKQKKGKKRLKSFGSVEIPKEAFLGALRVD</sequence>
<evidence type="ECO:0000256" key="1">
    <source>
        <dbReference type="ARBA" id="ARBA00005454"/>
    </source>
</evidence>
<reference evidence="14" key="1">
    <citation type="submission" date="2020-04" db="EMBL/GenBank/DDBJ databases">
        <authorList>
            <person name="Zhang T."/>
        </authorList>
    </citation>
    <scope>NUCLEOTIDE SEQUENCE</scope>
    <source>
        <strain evidence="14">HKST-UBA11</strain>
    </source>
</reference>
<comment type="function">
    <text evidence="9 12">Required for accurate and efficient protein synthesis under certain stress conditions. May act as a fidelity factor of the translation reaction, by catalyzing a one-codon backward translocation of tRNAs on improperly translocated ribosomes. Back-translocation proceeds from a post-translocation (POST) complex to a pre-translocation (PRE) complex, thus giving elongation factor G a second chance to translocate the tRNAs correctly. Binds to ribosomes in a GTP-dependent manner.</text>
</comment>
<keyword evidence="3 12" id="KW-0547">Nucleotide-binding</keyword>
<comment type="similarity">
    <text evidence="1 12">Belongs to the TRAFAC class translation factor GTPase superfamily. Classic translation factor GTPase family. LepA subfamily.</text>
</comment>
<dbReference type="InterPro" id="IPR027417">
    <property type="entry name" value="P-loop_NTPase"/>
</dbReference>
<dbReference type="Gene3D" id="3.30.70.240">
    <property type="match status" value="1"/>
</dbReference>
<dbReference type="Gene3D" id="3.30.70.870">
    <property type="entry name" value="Elongation Factor G (Translational Gtpase), domain 3"/>
    <property type="match status" value="1"/>
</dbReference>
<keyword evidence="14" id="KW-0251">Elongation factor</keyword>
<dbReference type="InterPro" id="IPR035647">
    <property type="entry name" value="EFG_III/V"/>
</dbReference>
<keyword evidence="2 12" id="KW-1003">Cell membrane</keyword>
<evidence type="ECO:0000256" key="6">
    <source>
        <dbReference type="ARBA" id="ARBA00023134"/>
    </source>
</evidence>
<dbReference type="InterPro" id="IPR013842">
    <property type="entry name" value="LepA_CTD"/>
</dbReference>
<dbReference type="CDD" id="cd16260">
    <property type="entry name" value="EF4_III"/>
    <property type="match status" value="1"/>
</dbReference>
<accession>A0A955L8Q7</accession>
<dbReference type="FunFam" id="3.40.50.300:FF:000078">
    <property type="entry name" value="Elongation factor 4"/>
    <property type="match status" value="1"/>
</dbReference>
<dbReference type="NCBIfam" id="TIGR00231">
    <property type="entry name" value="small_GTP"/>
    <property type="match status" value="1"/>
</dbReference>
<dbReference type="SUPFAM" id="SSF54980">
    <property type="entry name" value="EF-G C-terminal domain-like"/>
    <property type="match status" value="2"/>
</dbReference>
<dbReference type="PANTHER" id="PTHR43512">
    <property type="entry name" value="TRANSLATION FACTOR GUF1-RELATED"/>
    <property type="match status" value="1"/>
</dbReference>
<dbReference type="PANTHER" id="PTHR43512:SF4">
    <property type="entry name" value="TRANSLATION FACTOR GUF1 HOMOLOG, CHLOROPLASTIC"/>
    <property type="match status" value="1"/>
</dbReference>
<dbReference type="InterPro" id="IPR000640">
    <property type="entry name" value="EFG_V-like"/>
</dbReference>
<dbReference type="CDD" id="cd03709">
    <property type="entry name" value="lepA_C"/>
    <property type="match status" value="1"/>
</dbReference>
<dbReference type="HAMAP" id="MF_00071">
    <property type="entry name" value="LepA"/>
    <property type="match status" value="1"/>
</dbReference>
<dbReference type="Pfam" id="PF00009">
    <property type="entry name" value="GTP_EFTU"/>
    <property type="match status" value="1"/>
</dbReference>
<dbReference type="EC" id="3.6.5.n1" evidence="11 12"/>
<dbReference type="FunFam" id="3.30.70.870:FF:000004">
    <property type="entry name" value="Translation factor GUF1, mitochondrial"/>
    <property type="match status" value="1"/>
</dbReference>
<feature type="domain" description="Tr-type G" evidence="13">
    <location>
        <begin position="7"/>
        <end position="196"/>
    </location>
</feature>
<dbReference type="PROSITE" id="PS51722">
    <property type="entry name" value="G_TR_2"/>
    <property type="match status" value="1"/>
</dbReference>
<dbReference type="InterPro" id="IPR009000">
    <property type="entry name" value="Transl_B-barrel_sf"/>
</dbReference>
<dbReference type="InterPro" id="IPR038363">
    <property type="entry name" value="LepA_C_sf"/>
</dbReference>
<dbReference type="GO" id="GO:0005886">
    <property type="term" value="C:plasma membrane"/>
    <property type="evidence" value="ECO:0007669"/>
    <property type="project" value="UniProtKB-SubCell"/>
</dbReference>
<dbReference type="InterPro" id="IPR005225">
    <property type="entry name" value="Small_GTP-bd"/>
</dbReference>
<evidence type="ECO:0000256" key="9">
    <source>
        <dbReference type="ARBA" id="ARBA00057626"/>
    </source>
</evidence>
<dbReference type="SMART" id="SM00838">
    <property type="entry name" value="EFG_C"/>
    <property type="match status" value="1"/>
</dbReference>
<dbReference type="SUPFAM" id="SSF52540">
    <property type="entry name" value="P-loop containing nucleoside triphosphate hydrolases"/>
    <property type="match status" value="1"/>
</dbReference>
<dbReference type="GO" id="GO:0045727">
    <property type="term" value="P:positive regulation of translation"/>
    <property type="evidence" value="ECO:0007669"/>
    <property type="project" value="UniProtKB-UniRule"/>
</dbReference>
<keyword evidence="7 12" id="KW-0472">Membrane</keyword>
<evidence type="ECO:0000256" key="3">
    <source>
        <dbReference type="ARBA" id="ARBA00022741"/>
    </source>
</evidence>
<proteinExistence type="inferred from homology"/>
<organism evidence="14 15">
    <name type="scientific">Candidatus Dojkabacteria bacterium</name>
    <dbReference type="NCBI Taxonomy" id="2099670"/>
    <lineage>
        <taxon>Bacteria</taxon>
        <taxon>Candidatus Dojkabacteria</taxon>
    </lineage>
</organism>
<evidence type="ECO:0000256" key="12">
    <source>
        <dbReference type="HAMAP-Rule" id="MF_00071"/>
    </source>
</evidence>
<dbReference type="EMBL" id="JAGQLH010000043">
    <property type="protein sequence ID" value="MCA9385762.1"/>
    <property type="molecule type" value="Genomic_DNA"/>
</dbReference>
<name>A0A955L8Q7_9BACT</name>
<evidence type="ECO:0000313" key="15">
    <source>
        <dbReference type="Proteomes" id="UP000754563"/>
    </source>
</evidence>
<evidence type="ECO:0000313" key="14">
    <source>
        <dbReference type="EMBL" id="MCA9385762.1"/>
    </source>
</evidence>
<dbReference type="Pfam" id="PF03144">
    <property type="entry name" value="GTP_EFTU_D2"/>
    <property type="match status" value="1"/>
</dbReference>
<dbReference type="InterPro" id="IPR000795">
    <property type="entry name" value="T_Tr_GTP-bd_dom"/>
</dbReference>
<dbReference type="GO" id="GO:0003924">
    <property type="term" value="F:GTPase activity"/>
    <property type="evidence" value="ECO:0007669"/>
    <property type="project" value="UniProtKB-UniRule"/>
</dbReference>
<keyword evidence="4 12" id="KW-0378">Hydrolase</keyword>
<dbReference type="Proteomes" id="UP000754563">
    <property type="component" value="Unassembled WGS sequence"/>
</dbReference>
<dbReference type="GO" id="GO:0005525">
    <property type="term" value="F:GTP binding"/>
    <property type="evidence" value="ECO:0007669"/>
    <property type="project" value="UniProtKB-UniRule"/>
</dbReference>
<evidence type="ECO:0000256" key="11">
    <source>
        <dbReference type="ARBA" id="ARBA00066744"/>
    </source>
</evidence>
<dbReference type="InterPro" id="IPR004161">
    <property type="entry name" value="EFTu-like_2"/>
</dbReference>
<evidence type="ECO:0000256" key="2">
    <source>
        <dbReference type="ARBA" id="ARBA00022475"/>
    </source>
</evidence>
<dbReference type="PROSITE" id="PS00301">
    <property type="entry name" value="G_TR_1"/>
    <property type="match status" value="1"/>
</dbReference>
<dbReference type="Pfam" id="PF06421">
    <property type="entry name" value="LepA_C"/>
    <property type="match status" value="1"/>
</dbReference>
<gene>
    <name evidence="12 14" type="primary">lepA</name>
    <name evidence="14" type="ORF">KC717_03885</name>
</gene>
<comment type="caution">
    <text evidence="14">The sequence shown here is derived from an EMBL/GenBank/DDBJ whole genome shotgun (WGS) entry which is preliminary data.</text>
</comment>
<reference evidence="14" key="2">
    <citation type="journal article" date="2021" name="Microbiome">
        <title>Successional dynamics and alternative stable states in a saline activated sludge microbial community over 9 years.</title>
        <authorList>
            <person name="Wang Y."/>
            <person name="Ye J."/>
            <person name="Ju F."/>
            <person name="Liu L."/>
            <person name="Boyd J.A."/>
            <person name="Deng Y."/>
            <person name="Parks D.H."/>
            <person name="Jiang X."/>
            <person name="Yin X."/>
            <person name="Woodcroft B.J."/>
            <person name="Tyson G.W."/>
            <person name="Hugenholtz P."/>
            <person name="Polz M.F."/>
            <person name="Zhang T."/>
        </authorList>
    </citation>
    <scope>NUCLEOTIDE SEQUENCE</scope>
    <source>
        <strain evidence="14">HKST-UBA11</strain>
    </source>
</reference>
<dbReference type="GO" id="GO:0003746">
    <property type="term" value="F:translation elongation factor activity"/>
    <property type="evidence" value="ECO:0007669"/>
    <property type="project" value="UniProtKB-UniRule"/>
</dbReference>
<dbReference type="AlphaFoldDB" id="A0A955L8Q7"/>
<dbReference type="FunFam" id="3.30.70.2570:FF:000001">
    <property type="entry name" value="Translation factor GUF1, mitochondrial"/>
    <property type="match status" value="1"/>
</dbReference>
<feature type="binding site" evidence="12">
    <location>
        <begin position="143"/>
        <end position="146"/>
    </location>
    <ligand>
        <name>GTP</name>
        <dbReference type="ChEBI" id="CHEBI:37565"/>
    </ligand>
</feature>
<evidence type="ECO:0000256" key="5">
    <source>
        <dbReference type="ARBA" id="ARBA00022917"/>
    </source>
</evidence>
<dbReference type="NCBIfam" id="TIGR01393">
    <property type="entry name" value="lepA"/>
    <property type="match status" value="1"/>
</dbReference>
<comment type="subcellular location">
    <subcellularLocation>
        <location evidence="12">Cell membrane</location>
        <topology evidence="12">Peripheral membrane protein</topology>
        <orientation evidence="12">Cytoplasmic side</orientation>
    </subcellularLocation>
</comment>
<evidence type="ECO:0000259" key="13">
    <source>
        <dbReference type="PROSITE" id="PS51722"/>
    </source>
</evidence>
<dbReference type="Pfam" id="PF00679">
    <property type="entry name" value="EFG_C"/>
    <property type="match status" value="1"/>
</dbReference>
<dbReference type="FunFam" id="3.30.70.240:FF:000007">
    <property type="entry name" value="Translation factor GUF1, mitochondrial"/>
    <property type="match status" value="1"/>
</dbReference>
<evidence type="ECO:0000256" key="7">
    <source>
        <dbReference type="ARBA" id="ARBA00023136"/>
    </source>
</evidence>
<evidence type="ECO:0000256" key="4">
    <source>
        <dbReference type="ARBA" id="ARBA00022801"/>
    </source>
</evidence>